<evidence type="ECO:0000313" key="3">
    <source>
        <dbReference type="Proteomes" id="UP001153954"/>
    </source>
</evidence>
<dbReference type="InterPro" id="IPR001251">
    <property type="entry name" value="CRAL-TRIO_dom"/>
</dbReference>
<protein>
    <recommendedName>
        <fullName evidence="1">CRAL-TRIO domain-containing protein</fullName>
    </recommendedName>
</protein>
<dbReference type="InterPro" id="IPR036865">
    <property type="entry name" value="CRAL-TRIO_dom_sf"/>
</dbReference>
<sequence length="260" mass="30349">MASVLINLVSGDIFLLRFAHSCFYDVEKAKKAMEVFFSIRGSSPELLNNRDPNSPHMQKILSIINIDLYRSASSNRWLWFWQINDPGLEKYEYILDVKLFFLSTDAHFLDVDEISDEDIVVLDVKDITLKYLTKINLSIQRKLSKYQDEGMPIRLKQIHVVNAPPFIDKIYSVIKPFVKKEIIEMIHFHPPKSDTLHKYINKEDLPLEYGGTRPSLSERKKETLELFARHRDTLMREDLWRPSKANSSTEVGSFRTLAID</sequence>
<dbReference type="InterPro" id="IPR036273">
    <property type="entry name" value="CRAL/TRIO_N_dom_sf"/>
</dbReference>
<dbReference type="EMBL" id="CAKOGL010000006">
    <property type="protein sequence ID" value="CAH2087456.1"/>
    <property type="molecule type" value="Genomic_DNA"/>
</dbReference>
<dbReference type="AlphaFoldDB" id="A0AAU9TNX1"/>
<dbReference type="Proteomes" id="UP001153954">
    <property type="component" value="Unassembled WGS sequence"/>
</dbReference>
<dbReference type="PANTHER" id="PTHR10174:SF222">
    <property type="entry name" value="GH10083P-RELATED"/>
    <property type="match status" value="1"/>
</dbReference>
<name>A0AAU9TNX1_EUPED</name>
<proteinExistence type="predicted"/>
<dbReference type="Gene3D" id="3.40.525.10">
    <property type="entry name" value="CRAL-TRIO lipid binding domain"/>
    <property type="match status" value="1"/>
</dbReference>
<evidence type="ECO:0000259" key="1">
    <source>
        <dbReference type="PROSITE" id="PS50191"/>
    </source>
</evidence>
<dbReference type="Pfam" id="PF00650">
    <property type="entry name" value="CRAL_TRIO"/>
    <property type="match status" value="1"/>
</dbReference>
<dbReference type="PROSITE" id="PS50191">
    <property type="entry name" value="CRAL_TRIO"/>
    <property type="match status" value="1"/>
</dbReference>
<feature type="domain" description="CRAL-TRIO" evidence="1">
    <location>
        <begin position="120"/>
        <end position="217"/>
    </location>
</feature>
<dbReference type="CDD" id="cd00170">
    <property type="entry name" value="SEC14"/>
    <property type="match status" value="1"/>
</dbReference>
<keyword evidence="3" id="KW-1185">Reference proteome</keyword>
<comment type="caution">
    <text evidence="2">The sequence shown here is derived from an EMBL/GenBank/DDBJ whole genome shotgun (WGS) entry which is preliminary data.</text>
</comment>
<dbReference type="GO" id="GO:0016020">
    <property type="term" value="C:membrane"/>
    <property type="evidence" value="ECO:0007669"/>
    <property type="project" value="TreeGrafter"/>
</dbReference>
<dbReference type="SUPFAM" id="SSF46938">
    <property type="entry name" value="CRAL/TRIO N-terminal domain"/>
    <property type="match status" value="1"/>
</dbReference>
<reference evidence="2" key="1">
    <citation type="submission" date="2022-03" db="EMBL/GenBank/DDBJ databases">
        <authorList>
            <person name="Tunstrom K."/>
        </authorList>
    </citation>
    <scope>NUCLEOTIDE SEQUENCE</scope>
</reference>
<accession>A0AAU9TNX1</accession>
<organism evidence="2 3">
    <name type="scientific">Euphydryas editha</name>
    <name type="common">Edith's checkerspot</name>
    <dbReference type="NCBI Taxonomy" id="104508"/>
    <lineage>
        <taxon>Eukaryota</taxon>
        <taxon>Metazoa</taxon>
        <taxon>Ecdysozoa</taxon>
        <taxon>Arthropoda</taxon>
        <taxon>Hexapoda</taxon>
        <taxon>Insecta</taxon>
        <taxon>Pterygota</taxon>
        <taxon>Neoptera</taxon>
        <taxon>Endopterygota</taxon>
        <taxon>Lepidoptera</taxon>
        <taxon>Glossata</taxon>
        <taxon>Ditrysia</taxon>
        <taxon>Papilionoidea</taxon>
        <taxon>Nymphalidae</taxon>
        <taxon>Nymphalinae</taxon>
        <taxon>Euphydryas</taxon>
    </lineage>
</organism>
<gene>
    <name evidence="2" type="ORF">EEDITHA_LOCUS3714</name>
</gene>
<dbReference type="SUPFAM" id="SSF52087">
    <property type="entry name" value="CRAL/TRIO domain"/>
    <property type="match status" value="1"/>
</dbReference>
<dbReference type="GO" id="GO:1902936">
    <property type="term" value="F:phosphatidylinositol bisphosphate binding"/>
    <property type="evidence" value="ECO:0007669"/>
    <property type="project" value="TreeGrafter"/>
</dbReference>
<dbReference type="PANTHER" id="PTHR10174">
    <property type="entry name" value="ALPHA-TOCOPHEROL TRANSFER PROTEIN-RELATED"/>
    <property type="match status" value="1"/>
</dbReference>
<evidence type="ECO:0000313" key="2">
    <source>
        <dbReference type="EMBL" id="CAH2087456.1"/>
    </source>
</evidence>